<organism evidence="1 2">
    <name type="scientific">Rhizophagus irregularis</name>
    <dbReference type="NCBI Taxonomy" id="588596"/>
    <lineage>
        <taxon>Eukaryota</taxon>
        <taxon>Fungi</taxon>
        <taxon>Fungi incertae sedis</taxon>
        <taxon>Mucoromycota</taxon>
        <taxon>Glomeromycotina</taxon>
        <taxon>Glomeromycetes</taxon>
        <taxon>Glomerales</taxon>
        <taxon>Glomeraceae</taxon>
        <taxon>Rhizophagus</taxon>
    </lineage>
</organism>
<protein>
    <submittedName>
        <fullName evidence="1">Uncharacterized protein</fullName>
    </submittedName>
</protein>
<reference evidence="1" key="1">
    <citation type="submission" date="2020-05" db="EMBL/GenBank/DDBJ databases">
        <authorList>
            <person name="Rincon C."/>
            <person name="Sanders R I."/>
            <person name="Robbins C."/>
            <person name="Chaturvedi A."/>
        </authorList>
    </citation>
    <scope>NUCLEOTIDE SEQUENCE</scope>
    <source>
        <strain evidence="1">CHB12</strain>
    </source>
</reference>
<accession>A0A915ZVE6</accession>
<dbReference type="Proteomes" id="UP000684084">
    <property type="component" value="Unassembled WGS sequence"/>
</dbReference>
<dbReference type="EMBL" id="CAGKOT010000073">
    <property type="protein sequence ID" value="CAB5391762.1"/>
    <property type="molecule type" value="Genomic_DNA"/>
</dbReference>
<dbReference type="AlphaFoldDB" id="A0A915ZVE6"/>
<evidence type="ECO:0000313" key="2">
    <source>
        <dbReference type="Proteomes" id="UP000684084"/>
    </source>
</evidence>
<sequence>MIKFTFPSYERTYKYRSRNARKVSCVYVNGCDIKKHPVEEARTRRPCLFTLPLRKGRSGGRGRESRWSILFCTISKLRLSSDEISDRWIKRNAKTKN</sequence>
<name>A0A915ZVE6_9GLOM</name>
<dbReference type="OrthoDB" id="2392328at2759"/>
<comment type="caution">
    <text evidence="1">The sequence shown here is derived from an EMBL/GenBank/DDBJ whole genome shotgun (WGS) entry which is preliminary data.</text>
</comment>
<evidence type="ECO:0000313" key="1">
    <source>
        <dbReference type="EMBL" id="CAB5391762.1"/>
    </source>
</evidence>
<gene>
    <name evidence="1" type="ORF">CHRIB12_LOCUS22107</name>
</gene>
<proteinExistence type="predicted"/>